<dbReference type="SUPFAM" id="SSF109854">
    <property type="entry name" value="DinB/YfiT-like putative metalloenzymes"/>
    <property type="match status" value="1"/>
</dbReference>
<dbReference type="InterPro" id="IPR007837">
    <property type="entry name" value="DinB"/>
</dbReference>
<comment type="caution">
    <text evidence="4">The sequence shown here is derived from an EMBL/GenBank/DDBJ whole genome shotgun (WGS) entry which is preliminary data.</text>
</comment>
<feature type="binding site" evidence="3">
    <location>
        <position position="50"/>
    </location>
    <ligand>
        <name>a divalent metal cation</name>
        <dbReference type="ChEBI" id="CHEBI:60240"/>
    </ligand>
</feature>
<dbReference type="InterPro" id="IPR034660">
    <property type="entry name" value="DinB/YfiT-like"/>
</dbReference>
<dbReference type="GO" id="GO:0046872">
    <property type="term" value="F:metal ion binding"/>
    <property type="evidence" value="ECO:0007669"/>
    <property type="project" value="UniProtKB-KW"/>
</dbReference>
<keyword evidence="2 3" id="KW-0479">Metal-binding</keyword>
<dbReference type="Proteomes" id="UP000535501">
    <property type="component" value="Unassembled WGS sequence"/>
</dbReference>
<name>A0A7X0DDV8_9HYPH</name>
<dbReference type="Gene3D" id="1.20.120.450">
    <property type="entry name" value="dinb family like domain"/>
    <property type="match status" value="1"/>
</dbReference>
<proteinExistence type="inferred from homology"/>
<sequence length="186" mass="21527">MTPQRYLLAQAYNNAWANHRLLNACRMLSPEELAAPRTGFFPSIIHTLNHILTVDWLYISALEGQCIGVAAFDPEIPFPRILDLEREQRAADRRLIDHCRQLDRDTLAAEVHIPRESHVQVERADRILLHLFQHQIHHRGQVHAMMSGTSVRPPQLDEFFPADPAEQALRRQDFAELGFTEDLIWN</sequence>
<dbReference type="EMBL" id="JACHEJ010000002">
    <property type="protein sequence ID" value="MBB6179479.1"/>
    <property type="molecule type" value="Genomic_DNA"/>
</dbReference>
<dbReference type="PANTHER" id="PTHR37302">
    <property type="entry name" value="SLR1116 PROTEIN"/>
    <property type="match status" value="1"/>
</dbReference>
<comment type="similarity">
    <text evidence="1">Belongs to the DinB family.</text>
</comment>
<evidence type="ECO:0000256" key="2">
    <source>
        <dbReference type="ARBA" id="ARBA00022723"/>
    </source>
</evidence>
<feature type="binding site" evidence="3">
    <location>
        <position position="138"/>
    </location>
    <ligand>
        <name>a divalent metal cation</name>
        <dbReference type="ChEBI" id="CHEBI:60240"/>
    </ligand>
</feature>
<gene>
    <name evidence="4" type="ORF">HNQ75_001433</name>
</gene>
<evidence type="ECO:0000256" key="1">
    <source>
        <dbReference type="ARBA" id="ARBA00008635"/>
    </source>
</evidence>
<keyword evidence="5" id="KW-1185">Reference proteome</keyword>
<dbReference type="Pfam" id="PF05163">
    <property type="entry name" value="DinB"/>
    <property type="match status" value="1"/>
</dbReference>
<dbReference type="AlphaFoldDB" id="A0A7X0DDV8"/>
<accession>A0A7X0DDV8</accession>
<evidence type="ECO:0000313" key="4">
    <source>
        <dbReference type="EMBL" id="MBB6179479.1"/>
    </source>
</evidence>
<organism evidence="4 5">
    <name type="scientific">Pseudorhizobium flavum</name>
    <dbReference type="NCBI Taxonomy" id="1335061"/>
    <lineage>
        <taxon>Bacteria</taxon>
        <taxon>Pseudomonadati</taxon>
        <taxon>Pseudomonadota</taxon>
        <taxon>Alphaproteobacteria</taxon>
        <taxon>Hyphomicrobiales</taxon>
        <taxon>Rhizobiaceae</taxon>
        <taxon>Rhizobium/Agrobacterium group</taxon>
        <taxon>Pseudorhizobium</taxon>
    </lineage>
</organism>
<evidence type="ECO:0000313" key="5">
    <source>
        <dbReference type="Proteomes" id="UP000535501"/>
    </source>
</evidence>
<protein>
    <submittedName>
        <fullName evidence="4">Putative damage-inducible protein DinB</fullName>
    </submittedName>
</protein>
<dbReference type="PANTHER" id="PTHR37302:SF3">
    <property type="entry name" value="DAMAGE-INDUCIBLE PROTEIN DINB"/>
    <property type="match status" value="1"/>
</dbReference>
<reference evidence="4 5" key="1">
    <citation type="submission" date="2020-08" db="EMBL/GenBank/DDBJ databases">
        <title>Genomic Encyclopedia of Type Strains, Phase IV (KMG-IV): sequencing the most valuable type-strain genomes for metagenomic binning, comparative biology and taxonomic classification.</title>
        <authorList>
            <person name="Goeker M."/>
        </authorList>
    </citation>
    <scope>NUCLEOTIDE SEQUENCE [LARGE SCALE GENOMIC DNA]</scope>
    <source>
        <strain evidence="4 5">DSM 102134</strain>
    </source>
</reference>
<evidence type="ECO:0000256" key="3">
    <source>
        <dbReference type="PIRSR" id="PIRSR607837-1"/>
    </source>
</evidence>
<feature type="binding site" evidence="3">
    <location>
        <position position="134"/>
    </location>
    <ligand>
        <name>a divalent metal cation</name>
        <dbReference type="ChEBI" id="CHEBI:60240"/>
    </ligand>
</feature>
<dbReference type="RefSeq" id="WP_077546053.1">
    <property type="nucleotide sequence ID" value="NZ_JACHEJ010000002.1"/>
</dbReference>